<comment type="caution">
    <text evidence="2">The sequence shown here is derived from an EMBL/GenBank/DDBJ whole genome shotgun (WGS) entry which is preliminary data.</text>
</comment>
<dbReference type="PANTHER" id="PTHR47843">
    <property type="entry name" value="BTB DOMAIN-CONTAINING PROTEIN-RELATED"/>
    <property type="match status" value="1"/>
</dbReference>
<feature type="compositionally biased region" description="Basic and acidic residues" evidence="1">
    <location>
        <begin position="35"/>
        <end position="49"/>
    </location>
</feature>
<accession>A0A1J9Q826</accession>
<dbReference type="STRING" id="1658174.A0A1J9Q826"/>
<dbReference type="PANTHER" id="PTHR47843:SF5">
    <property type="entry name" value="BTB_POZ DOMAIN PROTEIN"/>
    <property type="match status" value="1"/>
</dbReference>
<dbReference type="EMBL" id="LGTZ01002762">
    <property type="protein sequence ID" value="OJD11325.1"/>
    <property type="molecule type" value="Genomic_DNA"/>
</dbReference>
<dbReference type="AlphaFoldDB" id="A0A1J9Q826"/>
<proteinExistence type="predicted"/>
<dbReference type="Proteomes" id="UP000242791">
    <property type="component" value="Unassembled WGS sequence"/>
</dbReference>
<sequence length="186" mass="20814">MVDYLYKLDYTVNDCLLCRSSAQDSEEQPTSVDQHSARLDHKDGQKEADQDPPSLFHARMYTVGEKYGILGLKILAKEKFEAAVQHIWCGGTFYSVVRFIYGSTEGGLRDVISSLACQKVTSLKEQQEFADMLEEFPPFALDLLWEMIGKTPKKAESAISGIKLTADYLTSPTKSQTEKGESLQSL</sequence>
<keyword evidence="3" id="KW-1185">Reference proteome</keyword>
<name>A0A1J9Q826_9EURO</name>
<evidence type="ECO:0000313" key="3">
    <source>
        <dbReference type="Proteomes" id="UP000242791"/>
    </source>
</evidence>
<reference evidence="2 3" key="1">
    <citation type="submission" date="2015-08" db="EMBL/GenBank/DDBJ databases">
        <title>Emmonsia species relationships and genome sequence.</title>
        <authorList>
            <person name="Cuomo C.A."/>
            <person name="Schwartz I.S."/>
            <person name="Kenyon C."/>
            <person name="De Hoog G.S."/>
            <person name="Govender N.P."/>
            <person name="Botha A."/>
            <person name="Moreno L."/>
            <person name="De Vries M."/>
            <person name="Munoz J.F."/>
            <person name="Stielow J.B."/>
        </authorList>
    </citation>
    <scope>NUCLEOTIDE SEQUENCE [LARGE SCALE GENOMIC DNA]</scope>
    <source>
        <strain evidence="2 3">EI222</strain>
    </source>
</reference>
<protein>
    <submittedName>
        <fullName evidence="2">Uncharacterized protein</fullName>
    </submittedName>
</protein>
<gene>
    <name evidence="2" type="ORF">ACJ73_09566</name>
</gene>
<dbReference type="VEuPathDB" id="FungiDB:ACJ73_09566"/>
<organism evidence="2 3">
    <name type="scientific">Blastomyces percursus</name>
    <dbReference type="NCBI Taxonomy" id="1658174"/>
    <lineage>
        <taxon>Eukaryota</taxon>
        <taxon>Fungi</taxon>
        <taxon>Dikarya</taxon>
        <taxon>Ascomycota</taxon>
        <taxon>Pezizomycotina</taxon>
        <taxon>Eurotiomycetes</taxon>
        <taxon>Eurotiomycetidae</taxon>
        <taxon>Onygenales</taxon>
        <taxon>Ajellomycetaceae</taxon>
        <taxon>Blastomyces</taxon>
    </lineage>
</organism>
<evidence type="ECO:0000313" key="2">
    <source>
        <dbReference type="EMBL" id="OJD11325.1"/>
    </source>
</evidence>
<evidence type="ECO:0000256" key="1">
    <source>
        <dbReference type="SAM" id="MobiDB-lite"/>
    </source>
</evidence>
<dbReference type="OrthoDB" id="4186383at2759"/>
<feature type="region of interest" description="Disordered" evidence="1">
    <location>
        <begin position="26"/>
        <end position="52"/>
    </location>
</feature>